<evidence type="ECO:0000313" key="2">
    <source>
        <dbReference type="EMBL" id="PAV16343.1"/>
    </source>
</evidence>
<dbReference type="Proteomes" id="UP000217199">
    <property type="component" value="Unassembled WGS sequence"/>
</dbReference>
<dbReference type="STRING" id="2282107.A0A286U9V4"/>
<dbReference type="AlphaFoldDB" id="A0A286U9V4"/>
<keyword evidence="3" id="KW-1185">Reference proteome</keyword>
<gene>
    <name evidence="2" type="ORF">PNOK_0796300</name>
</gene>
<dbReference type="EMBL" id="NBII01000008">
    <property type="protein sequence ID" value="PAV16343.1"/>
    <property type="molecule type" value="Genomic_DNA"/>
</dbReference>
<proteinExistence type="predicted"/>
<feature type="region of interest" description="Disordered" evidence="1">
    <location>
        <begin position="1"/>
        <end position="66"/>
    </location>
</feature>
<name>A0A286U9V4_9AGAM</name>
<keyword evidence="2" id="KW-0862">Zinc</keyword>
<dbReference type="GO" id="GO:0008270">
    <property type="term" value="F:zinc ion binding"/>
    <property type="evidence" value="ECO:0007669"/>
    <property type="project" value="UniProtKB-KW"/>
</dbReference>
<reference evidence="2 3" key="1">
    <citation type="journal article" date="2017" name="Mol. Ecol.">
        <title>Comparative and population genomic landscape of Phellinus noxius: A hypervariable fungus causing root rot in trees.</title>
        <authorList>
            <person name="Chung C.L."/>
            <person name="Lee T.J."/>
            <person name="Akiba M."/>
            <person name="Lee H.H."/>
            <person name="Kuo T.H."/>
            <person name="Liu D."/>
            <person name="Ke H.M."/>
            <person name="Yokoi T."/>
            <person name="Roa M.B."/>
            <person name="Lu M.J."/>
            <person name="Chang Y.Y."/>
            <person name="Ann P.J."/>
            <person name="Tsai J.N."/>
            <person name="Chen C.Y."/>
            <person name="Tzean S.S."/>
            <person name="Ota Y."/>
            <person name="Hattori T."/>
            <person name="Sahashi N."/>
            <person name="Liou R.F."/>
            <person name="Kikuchi T."/>
            <person name="Tsai I.J."/>
        </authorList>
    </citation>
    <scope>NUCLEOTIDE SEQUENCE [LARGE SCALE GENOMIC DNA]</scope>
    <source>
        <strain evidence="2 3">FFPRI411160</strain>
    </source>
</reference>
<comment type="caution">
    <text evidence="2">The sequence shown here is derived from an EMBL/GenBank/DDBJ whole genome shotgun (WGS) entry which is preliminary data.</text>
</comment>
<feature type="compositionally biased region" description="Polar residues" evidence="1">
    <location>
        <begin position="196"/>
        <end position="205"/>
    </location>
</feature>
<accession>A0A286U9V4</accession>
<evidence type="ECO:0000256" key="1">
    <source>
        <dbReference type="SAM" id="MobiDB-lite"/>
    </source>
</evidence>
<feature type="compositionally biased region" description="Basic and acidic residues" evidence="1">
    <location>
        <begin position="179"/>
        <end position="191"/>
    </location>
</feature>
<evidence type="ECO:0000313" key="3">
    <source>
        <dbReference type="Proteomes" id="UP000217199"/>
    </source>
</evidence>
<organism evidence="2 3">
    <name type="scientific">Pyrrhoderma noxium</name>
    <dbReference type="NCBI Taxonomy" id="2282107"/>
    <lineage>
        <taxon>Eukaryota</taxon>
        <taxon>Fungi</taxon>
        <taxon>Dikarya</taxon>
        <taxon>Basidiomycota</taxon>
        <taxon>Agaricomycotina</taxon>
        <taxon>Agaricomycetes</taxon>
        <taxon>Hymenochaetales</taxon>
        <taxon>Hymenochaetaceae</taxon>
        <taxon>Pyrrhoderma</taxon>
    </lineage>
</organism>
<keyword evidence="2" id="KW-0479">Metal-binding</keyword>
<feature type="compositionally biased region" description="Basic and acidic residues" evidence="1">
    <location>
        <begin position="206"/>
        <end position="216"/>
    </location>
</feature>
<dbReference type="InParanoid" id="A0A286U9V4"/>
<protein>
    <submittedName>
        <fullName evidence="2">C2H2-type zinc-finger</fullName>
    </submittedName>
</protein>
<dbReference type="OrthoDB" id="8922241at2759"/>
<feature type="region of interest" description="Disordered" evidence="1">
    <location>
        <begin position="170"/>
        <end position="216"/>
    </location>
</feature>
<keyword evidence="2" id="KW-0863">Zinc-finger</keyword>
<sequence>MTEDNQQDVGELIDTQISQGGLLLGVENDAKENDENSDDTNNSGGSEDDSDEEDSEDEDAEAIARKLGDQLWADIQRARAVAPTPAVVKSPKEDAALVTMKKVLTFANSDPLVHSTLSAATVPGHPNTNLLELLKKLMDEGRVTSQVAGPLSQVLVKLAKSEILFSPLPSLPSQVAKRKREEKSLADEPPSKKHTINSPESSQQAFEKKNERAMEV</sequence>
<feature type="compositionally biased region" description="Acidic residues" evidence="1">
    <location>
        <begin position="46"/>
        <end position="61"/>
    </location>
</feature>